<dbReference type="SMART" id="SM00066">
    <property type="entry name" value="GAL4"/>
    <property type="match status" value="1"/>
</dbReference>
<dbReference type="InterPro" id="IPR036864">
    <property type="entry name" value="Zn2-C6_fun-type_DNA-bd_sf"/>
</dbReference>
<keyword evidence="8" id="KW-1185">Reference proteome</keyword>
<comment type="subcellular location">
    <subcellularLocation>
        <location evidence="1">Nucleus</location>
    </subcellularLocation>
</comment>
<evidence type="ECO:0000256" key="4">
    <source>
        <dbReference type="ARBA" id="ARBA00023163"/>
    </source>
</evidence>
<dbReference type="GeneID" id="63701592"/>
<keyword evidence="3" id="KW-0238">DNA-binding</keyword>
<dbReference type="GO" id="GO:0000976">
    <property type="term" value="F:transcription cis-regulatory region binding"/>
    <property type="evidence" value="ECO:0007669"/>
    <property type="project" value="TreeGrafter"/>
</dbReference>
<dbReference type="AlphaFoldDB" id="A0A017SB83"/>
<dbReference type="CDD" id="cd00067">
    <property type="entry name" value="GAL4"/>
    <property type="match status" value="1"/>
</dbReference>
<evidence type="ECO:0000313" key="7">
    <source>
        <dbReference type="EMBL" id="EYE94041.1"/>
    </source>
</evidence>
<dbReference type="HOGENOM" id="CLU_020030_0_0_1"/>
<accession>A0A017SB83</accession>
<evidence type="ECO:0000256" key="1">
    <source>
        <dbReference type="ARBA" id="ARBA00004123"/>
    </source>
</evidence>
<organism evidence="7 8">
    <name type="scientific">Aspergillus ruber (strain CBS 135680)</name>
    <dbReference type="NCBI Taxonomy" id="1388766"/>
    <lineage>
        <taxon>Eukaryota</taxon>
        <taxon>Fungi</taxon>
        <taxon>Dikarya</taxon>
        <taxon>Ascomycota</taxon>
        <taxon>Pezizomycotina</taxon>
        <taxon>Eurotiomycetes</taxon>
        <taxon>Eurotiomycetidae</taxon>
        <taxon>Eurotiales</taxon>
        <taxon>Aspergillaceae</taxon>
        <taxon>Aspergillus</taxon>
        <taxon>Aspergillus subgen. Aspergillus</taxon>
    </lineage>
</organism>
<dbReference type="PROSITE" id="PS50048">
    <property type="entry name" value="ZN2_CY6_FUNGAL_2"/>
    <property type="match status" value="1"/>
</dbReference>
<dbReference type="OrthoDB" id="5130013at2759"/>
<dbReference type="Gene3D" id="4.10.240.10">
    <property type="entry name" value="Zn(2)-C6 fungal-type DNA-binding domain"/>
    <property type="match status" value="1"/>
</dbReference>
<keyword evidence="2" id="KW-0805">Transcription regulation</keyword>
<protein>
    <submittedName>
        <fullName evidence="7">C6 transcription factor (Acr-2)</fullName>
    </submittedName>
</protein>
<dbReference type="InterPro" id="IPR001138">
    <property type="entry name" value="Zn2Cys6_DnaBD"/>
</dbReference>
<dbReference type="GO" id="GO:0000981">
    <property type="term" value="F:DNA-binding transcription factor activity, RNA polymerase II-specific"/>
    <property type="evidence" value="ECO:0007669"/>
    <property type="project" value="InterPro"/>
</dbReference>
<dbReference type="STRING" id="1388766.A0A017SB83"/>
<dbReference type="EMBL" id="KK088428">
    <property type="protein sequence ID" value="EYE94041.1"/>
    <property type="molecule type" value="Genomic_DNA"/>
</dbReference>
<dbReference type="PROSITE" id="PS00463">
    <property type="entry name" value="ZN2_CY6_FUNGAL_1"/>
    <property type="match status" value="1"/>
</dbReference>
<dbReference type="RefSeq" id="XP_040637729.1">
    <property type="nucleotide sequence ID" value="XM_040786468.1"/>
</dbReference>
<dbReference type="Proteomes" id="UP000019804">
    <property type="component" value="Unassembled WGS sequence"/>
</dbReference>
<dbReference type="PANTHER" id="PTHR37534:SF8">
    <property type="entry name" value="ZN(II)2CYS6 TRANSCRIPTION FACTOR (EUROFUNG)"/>
    <property type="match status" value="1"/>
</dbReference>
<dbReference type="GO" id="GO:0008270">
    <property type="term" value="F:zinc ion binding"/>
    <property type="evidence" value="ECO:0007669"/>
    <property type="project" value="InterPro"/>
</dbReference>
<evidence type="ECO:0000259" key="6">
    <source>
        <dbReference type="PROSITE" id="PS50048"/>
    </source>
</evidence>
<name>A0A017SB83_ASPRC</name>
<dbReference type="Pfam" id="PF00172">
    <property type="entry name" value="Zn_clus"/>
    <property type="match status" value="1"/>
</dbReference>
<proteinExistence type="predicted"/>
<reference evidence="8" key="1">
    <citation type="journal article" date="2014" name="Nat. Commun.">
        <title>Genomic adaptations of the halophilic Dead Sea filamentous fungus Eurotium rubrum.</title>
        <authorList>
            <person name="Kis-Papo T."/>
            <person name="Weig A.R."/>
            <person name="Riley R."/>
            <person name="Persoh D."/>
            <person name="Salamov A."/>
            <person name="Sun H."/>
            <person name="Lipzen A."/>
            <person name="Wasser S.P."/>
            <person name="Rambold G."/>
            <person name="Grigoriev I.V."/>
            <person name="Nevo E."/>
        </authorList>
    </citation>
    <scope>NUCLEOTIDE SEQUENCE [LARGE SCALE GENOMIC DNA]</scope>
    <source>
        <strain evidence="8">CBS 135680</strain>
    </source>
</reference>
<evidence type="ECO:0000256" key="5">
    <source>
        <dbReference type="ARBA" id="ARBA00023242"/>
    </source>
</evidence>
<evidence type="ECO:0000313" key="8">
    <source>
        <dbReference type="Proteomes" id="UP000019804"/>
    </source>
</evidence>
<feature type="domain" description="Zn(2)-C6 fungal-type" evidence="6">
    <location>
        <begin position="4"/>
        <end position="32"/>
    </location>
</feature>
<keyword evidence="4" id="KW-0804">Transcription</keyword>
<keyword evidence="5" id="KW-0539">Nucleus</keyword>
<dbReference type="PANTHER" id="PTHR37534">
    <property type="entry name" value="TRANSCRIPTIONAL ACTIVATOR PROTEIN UGA3"/>
    <property type="match status" value="1"/>
</dbReference>
<evidence type="ECO:0000256" key="3">
    <source>
        <dbReference type="ARBA" id="ARBA00023125"/>
    </source>
</evidence>
<dbReference type="GO" id="GO:0005634">
    <property type="term" value="C:nucleus"/>
    <property type="evidence" value="ECO:0007669"/>
    <property type="project" value="UniProtKB-SubCell"/>
</dbReference>
<dbReference type="GO" id="GO:0045944">
    <property type="term" value="P:positive regulation of transcription by RNA polymerase II"/>
    <property type="evidence" value="ECO:0007669"/>
    <property type="project" value="TreeGrafter"/>
</dbReference>
<dbReference type="Pfam" id="PF11951">
    <property type="entry name" value="Fungal_trans_2"/>
    <property type="match status" value="1"/>
</dbReference>
<evidence type="ECO:0000256" key="2">
    <source>
        <dbReference type="ARBA" id="ARBA00023015"/>
    </source>
</evidence>
<gene>
    <name evidence="7" type="ORF">EURHEDRAFT_516303</name>
</gene>
<dbReference type="InterPro" id="IPR021858">
    <property type="entry name" value="Fun_TF"/>
</dbReference>
<dbReference type="SUPFAM" id="SSF57701">
    <property type="entry name" value="Zn2/Cys6 DNA-binding domain"/>
    <property type="match status" value="1"/>
</dbReference>
<sequence>MYNSCYTCRRRRIECQMAQPPCTKCKKAGIECFQKRPLRWVQGAEFRGKAKKRASGNDFPAVSVAEFGFGTTSDTLVSTEVNSGIQTNLPTGPTEFDEDVPNPIPSIPSALGDPSSASLNRSSQYYLYYYSKCVCKLFIMYDSNRNPLRNLIPASLNQPVLLNSIVALSARHMENAGQSFQVGVSTSPGALWFKYKAIQGLSRALNDNALCKQDTTVAGAFLMIFLDLLESGSDKWNVHLEGIKRLIAQIQPPSSLSTGAQQDLGQTVQGLRDFIGRQIYLIDTLGATFTRPRLLSVSTSLQQSLTPLQKSVDQSYLGCPENLLEVLRSLSFYRNILANPQPVGDTLFYSYIQQVNDVLESTQKFDCYVWASSLLQSHPPQDIHKLYTLAQAYKIGSLIYGRRVFDAFSADTAASLDDLVRELIGIIDILKSDEALFKCILWPMFVAGLEAQEKTQRDFVIGCLEKFWFETKCVNVINAGNILRRFWRQDNQTSWIFNIGQLGQDWLLI</sequence>